<evidence type="ECO:0000313" key="3">
    <source>
        <dbReference type="Proteomes" id="UP000001401"/>
    </source>
</evidence>
<dbReference type="AlphaFoldDB" id="E6U1W7"/>
<gene>
    <name evidence="2" type="ordered locus">Bcell_3372</name>
</gene>
<keyword evidence="1" id="KW-0472">Membrane</keyword>
<sequence length="77" mass="9239">MKISKSENKTKILLKGFRNVVKKIRHSYYKTQVVYYFLIDPSYFVVFLVFTVIKRFHKVIKKRKNSSITGEYVFIIA</sequence>
<dbReference type="Proteomes" id="UP000001401">
    <property type="component" value="Chromosome"/>
</dbReference>
<name>E6U1W7_EVAC2</name>
<evidence type="ECO:0000256" key="1">
    <source>
        <dbReference type="SAM" id="Phobius"/>
    </source>
</evidence>
<feature type="transmembrane region" description="Helical" evidence="1">
    <location>
        <begin position="33"/>
        <end position="53"/>
    </location>
</feature>
<protein>
    <submittedName>
        <fullName evidence="2">Uncharacterized protein</fullName>
    </submittedName>
</protein>
<keyword evidence="1" id="KW-0812">Transmembrane</keyword>
<keyword evidence="3" id="KW-1185">Reference proteome</keyword>
<reference evidence="2" key="1">
    <citation type="submission" date="2010-12" db="EMBL/GenBank/DDBJ databases">
        <title>Complete sequence of Bacillus cellulosilyticus DSM 2522.</title>
        <authorList>
            <consortium name="US DOE Joint Genome Institute"/>
            <person name="Lucas S."/>
            <person name="Copeland A."/>
            <person name="Lapidus A."/>
            <person name="Cheng J.-F."/>
            <person name="Bruce D."/>
            <person name="Goodwin L."/>
            <person name="Pitluck S."/>
            <person name="Chertkov O."/>
            <person name="Detter J.C."/>
            <person name="Han C."/>
            <person name="Tapia R."/>
            <person name="Land M."/>
            <person name="Hauser L."/>
            <person name="Jeffries C."/>
            <person name="Kyrpides N."/>
            <person name="Ivanova N."/>
            <person name="Mikhailova N."/>
            <person name="Brumm P."/>
            <person name="Mead D."/>
            <person name="Woyke T."/>
        </authorList>
    </citation>
    <scope>NUCLEOTIDE SEQUENCE [LARGE SCALE GENOMIC DNA]</scope>
    <source>
        <strain evidence="2">DSM 2522</strain>
    </source>
</reference>
<evidence type="ECO:0000313" key="2">
    <source>
        <dbReference type="EMBL" id="ADU31614.1"/>
    </source>
</evidence>
<proteinExistence type="predicted"/>
<organism evidence="2 3">
    <name type="scientific">Evansella cellulosilytica (strain ATCC 21833 / DSM 2522 / FERM P-1141 / JCM 9156 / N-4)</name>
    <name type="common">Bacillus cellulosilyticus</name>
    <dbReference type="NCBI Taxonomy" id="649639"/>
    <lineage>
        <taxon>Bacteria</taxon>
        <taxon>Bacillati</taxon>
        <taxon>Bacillota</taxon>
        <taxon>Bacilli</taxon>
        <taxon>Bacillales</taxon>
        <taxon>Bacillaceae</taxon>
        <taxon>Evansella</taxon>
    </lineage>
</organism>
<accession>E6U1W7</accession>
<dbReference type="KEGG" id="bco:Bcell_3372"/>
<dbReference type="HOGENOM" id="CLU_2630683_0_0_9"/>
<dbReference type="EMBL" id="CP002394">
    <property type="protein sequence ID" value="ADU31614.1"/>
    <property type="molecule type" value="Genomic_DNA"/>
</dbReference>
<keyword evidence="1" id="KW-1133">Transmembrane helix</keyword>